<evidence type="ECO:0000256" key="1">
    <source>
        <dbReference type="SAM" id="MobiDB-lite"/>
    </source>
</evidence>
<dbReference type="Proteomes" id="UP001220324">
    <property type="component" value="Unassembled WGS sequence"/>
</dbReference>
<keyword evidence="3" id="KW-1185">Reference proteome</keyword>
<dbReference type="EMBL" id="JAQIZZ010000002">
    <property type="protein sequence ID" value="KAJ5553068.1"/>
    <property type="molecule type" value="Genomic_DNA"/>
</dbReference>
<proteinExistence type="predicted"/>
<accession>A0AAD6D3N6</accession>
<evidence type="ECO:0000313" key="3">
    <source>
        <dbReference type="Proteomes" id="UP001220324"/>
    </source>
</evidence>
<feature type="compositionally biased region" description="Low complexity" evidence="1">
    <location>
        <begin position="1"/>
        <end position="15"/>
    </location>
</feature>
<reference evidence="2 3" key="1">
    <citation type="journal article" date="2023" name="IMA Fungus">
        <title>Comparative genomic study of the Penicillium genus elucidates a diverse pangenome and 15 lateral gene transfer events.</title>
        <authorList>
            <person name="Petersen C."/>
            <person name="Sorensen T."/>
            <person name="Nielsen M.R."/>
            <person name="Sondergaard T.E."/>
            <person name="Sorensen J.L."/>
            <person name="Fitzpatrick D.A."/>
            <person name="Frisvad J.C."/>
            <person name="Nielsen K.L."/>
        </authorList>
    </citation>
    <scope>NUCLEOTIDE SEQUENCE [LARGE SCALE GENOMIC DNA]</scope>
    <source>
        <strain evidence="2 3">IBT 35679</strain>
    </source>
</reference>
<protein>
    <submittedName>
        <fullName evidence="2">Uncharacterized protein</fullName>
    </submittedName>
</protein>
<name>A0AAD6D3N6_9EURO</name>
<feature type="compositionally biased region" description="Polar residues" evidence="1">
    <location>
        <begin position="47"/>
        <end position="64"/>
    </location>
</feature>
<evidence type="ECO:0000313" key="2">
    <source>
        <dbReference type="EMBL" id="KAJ5553068.1"/>
    </source>
</evidence>
<feature type="compositionally biased region" description="Polar residues" evidence="1">
    <location>
        <begin position="95"/>
        <end position="106"/>
    </location>
</feature>
<feature type="region of interest" description="Disordered" evidence="1">
    <location>
        <begin position="1"/>
        <end position="179"/>
    </location>
</feature>
<dbReference type="AlphaFoldDB" id="A0AAD6D3N6"/>
<sequence length="440" mass="47537">MSDPVAAPAAPNAPRTRNRRRGRGPANREGRQNTPGQPTDGQPPMQTPQAQPDASLNIANSNEQSRPRRGNREGGGSRPRRGRGNGSQKPPIENGEQSGQPAQAQSRGMRARGFGARLTKPGQESEDQPHGTVADSLRADVPDFVPGMPASNIESATSSGKGKGKAKPKGPPKPPKVTTKSIANDIATRIHEDIAHNLSGPQMKVRPHKITTESQIMVKALSTPGLGGAPAVIFHTSISLLLTLAGVRRRLILGHFLVYLPTLVVRHVPALARAVLIRVTRLVTLVHVLLVRQWDQHRTAFVVEILPQNGVKTLIMNRVGAAERSAVTFFPVESISALSHVMKGYVVLVKSKSTLVVIAGKFKPKCYAAPRKMKWTVKLCMLMGRRKNGQGFSAARIFATGPSTVEYIHAKRPATPKNRILRIAPNHRTLSSDAHVAKQS</sequence>
<organism evidence="2 3">
    <name type="scientific">Penicillium frequentans</name>
    <dbReference type="NCBI Taxonomy" id="3151616"/>
    <lineage>
        <taxon>Eukaryota</taxon>
        <taxon>Fungi</taxon>
        <taxon>Dikarya</taxon>
        <taxon>Ascomycota</taxon>
        <taxon>Pezizomycotina</taxon>
        <taxon>Eurotiomycetes</taxon>
        <taxon>Eurotiomycetidae</taxon>
        <taxon>Eurotiales</taxon>
        <taxon>Aspergillaceae</taxon>
        <taxon>Penicillium</taxon>
    </lineage>
</organism>
<comment type="caution">
    <text evidence="2">The sequence shown here is derived from an EMBL/GenBank/DDBJ whole genome shotgun (WGS) entry which is preliminary data.</text>
</comment>
<gene>
    <name evidence="2" type="ORF">N7494_002446</name>
</gene>